<keyword evidence="4" id="KW-0808">Transferase</keyword>
<accession>A0A448YHU1</accession>
<keyword evidence="5" id="KW-0547">Nucleotide-binding</keyword>
<keyword evidence="6" id="KW-0418">Kinase</keyword>
<dbReference type="OrthoDB" id="4054781at2759"/>
<name>A0A448YHU1_BRENA</name>
<dbReference type="AlphaFoldDB" id="A0A448YHU1"/>
<reference evidence="10 11" key="1">
    <citation type="submission" date="2018-12" db="EMBL/GenBank/DDBJ databases">
        <authorList>
            <person name="Tiukova I."/>
            <person name="Dainat J."/>
        </authorList>
    </citation>
    <scope>NUCLEOTIDE SEQUENCE [LARGE SCALE GENOMIC DNA]</scope>
</reference>
<dbReference type="GO" id="GO:0005524">
    <property type="term" value="F:ATP binding"/>
    <property type="evidence" value="ECO:0007669"/>
    <property type="project" value="UniProtKB-KW"/>
</dbReference>
<dbReference type="PANTHER" id="PTHR12755:SF3">
    <property type="entry name" value="POLYNUCLEOTIDE 5'-HYDROXYL-KINASE NOL9"/>
    <property type="match status" value="1"/>
</dbReference>
<evidence type="ECO:0000256" key="1">
    <source>
        <dbReference type="ARBA" id="ARBA00011003"/>
    </source>
</evidence>
<evidence type="ECO:0000256" key="2">
    <source>
        <dbReference type="ARBA" id="ARBA00018706"/>
    </source>
</evidence>
<keyword evidence="11" id="KW-1185">Reference proteome</keyword>
<sequence length="658" mass="74576">MSGVPPRVSAFAALNSSNGNIGDEKELRIKYEKRQDESEEDDDDDDDDDDEDDDDDLSSSSSVSLSNSSRLITPLAPLQIDFGTQVQDKLLLIRSSKLDMNTVQFFEDCVTFELRDDDYLILKGKYKFVVEKGTIMLDSVVINSNESEMIEVNATSLGSLPTIYTAKDTCSTVKVINWFDGSEKIGHLYPQLKRVYCDDENLSSDDPSSDLFRDCSFRAVLSPSSGDFGTTIPVDWHQRLDELVTELGTDNPEFRALLIGGKNSGKSTFLRILLNRLLSAGESVAPKVHVLDLDPGQTEYSNPDSISLTEHTAPIFGMHFPFRNSAKQDIQTFLGFNNPQRQPMNYMSQMQRLIDNIPGESSVLINTPGWIKGFGIQIFKKLTEELHITHLIFFSNSDKVENDQHILSQLRYDRLIRISGFHIPRDEHVTRYSSSQIRHFKTLSYFHYSFESDTFNFAPLLQKSPYRLSYTESDQVDIVLKSPAISLIALLDANRNINPLDIPECLEFQTVGIFVVKFEELQSIFTRLQTNGHLLHGEGFPNIALDCVSLLADSEIEFRGLGLVHSIDREKKLLNIYTPMEVKLLSEQLQTNNYKLLLIKGRSEYPVEEIYPLSIYLSGDRKRRFAKPVPYVSFNTDIGKGGKAVSVRRNIQRRGLHN</sequence>
<evidence type="ECO:0000313" key="11">
    <source>
        <dbReference type="Proteomes" id="UP000290900"/>
    </source>
</evidence>
<comment type="similarity">
    <text evidence="1">Belongs to the Clp1 family. NOL9/GRC3 subfamily.</text>
</comment>
<dbReference type="Pfam" id="PF16575">
    <property type="entry name" value="CLP1_P"/>
    <property type="match status" value="1"/>
</dbReference>
<feature type="compositionally biased region" description="Acidic residues" evidence="8">
    <location>
        <begin position="37"/>
        <end position="57"/>
    </location>
</feature>
<dbReference type="GO" id="GO:0005634">
    <property type="term" value="C:nucleus"/>
    <property type="evidence" value="ECO:0007669"/>
    <property type="project" value="TreeGrafter"/>
</dbReference>
<gene>
    <name evidence="10" type="ORF">BRENAR_LOCUS1215</name>
</gene>
<keyword evidence="7" id="KW-0067">ATP-binding</keyword>
<dbReference type="EMBL" id="CAACVR010000004">
    <property type="protein sequence ID" value="VEU20480.1"/>
    <property type="molecule type" value="Genomic_DNA"/>
</dbReference>
<dbReference type="Gene3D" id="3.40.50.300">
    <property type="entry name" value="P-loop containing nucleotide triphosphate hydrolases"/>
    <property type="match status" value="1"/>
</dbReference>
<organism evidence="10 11">
    <name type="scientific">Brettanomyces naardenensis</name>
    <name type="common">Yeast</name>
    <dbReference type="NCBI Taxonomy" id="13370"/>
    <lineage>
        <taxon>Eukaryota</taxon>
        <taxon>Fungi</taxon>
        <taxon>Dikarya</taxon>
        <taxon>Ascomycota</taxon>
        <taxon>Saccharomycotina</taxon>
        <taxon>Pichiomycetes</taxon>
        <taxon>Pichiales</taxon>
        <taxon>Pichiaceae</taxon>
        <taxon>Brettanomyces</taxon>
    </lineage>
</organism>
<dbReference type="InParanoid" id="A0A448YHU1"/>
<evidence type="ECO:0000256" key="5">
    <source>
        <dbReference type="ARBA" id="ARBA00022741"/>
    </source>
</evidence>
<evidence type="ECO:0000256" key="7">
    <source>
        <dbReference type="ARBA" id="ARBA00022840"/>
    </source>
</evidence>
<evidence type="ECO:0000256" key="4">
    <source>
        <dbReference type="ARBA" id="ARBA00022679"/>
    </source>
</evidence>
<dbReference type="Proteomes" id="UP000290900">
    <property type="component" value="Unassembled WGS sequence"/>
</dbReference>
<evidence type="ECO:0000313" key="10">
    <source>
        <dbReference type="EMBL" id="VEU20480.1"/>
    </source>
</evidence>
<dbReference type="GO" id="GO:0051731">
    <property type="term" value="F:polynucleotide 5'-hydroxyl-kinase activity"/>
    <property type="evidence" value="ECO:0007669"/>
    <property type="project" value="InterPro"/>
</dbReference>
<dbReference type="FunCoup" id="A0A448YHU1">
    <property type="interactions" value="156"/>
</dbReference>
<feature type="region of interest" description="Disordered" evidence="8">
    <location>
        <begin position="1"/>
        <end position="65"/>
    </location>
</feature>
<dbReference type="InterPro" id="IPR045116">
    <property type="entry name" value="Clp1/Grc3"/>
</dbReference>
<evidence type="ECO:0000256" key="8">
    <source>
        <dbReference type="SAM" id="MobiDB-lite"/>
    </source>
</evidence>
<evidence type="ECO:0000256" key="6">
    <source>
        <dbReference type="ARBA" id="ARBA00022777"/>
    </source>
</evidence>
<dbReference type="SUPFAM" id="SSF52540">
    <property type="entry name" value="P-loop containing nucleoside triphosphate hydrolases"/>
    <property type="match status" value="1"/>
</dbReference>
<dbReference type="GO" id="GO:0000448">
    <property type="term" value="P:cleavage in ITS2 between 5.8S rRNA and LSU-rRNA of tricistronic rRNA transcript (SSU-rRNA, 5.8S rRNA, LSU-rRNA)"/>
    <property type="evidence" value="ECO:0007669"/>
    <property type="project" value="TreeGrafter"/>
</dbReference>
<protein>
    <recommendedName>
        <fullName evidence="3">Polynucleotide 5'-hydroxyl-kinase GRC3</fullName>
    </recommendedName>
    <alternativeName>
        <fullName evidence="2">Polynucleotide 5'-hydroxyl-kinase grc3</fullName>
    </alternativeName>
</protein>
<proteinExistence type="inferred from homology"/>
<dbReference type="STRING" id="13370.A0A448YHU1"/>
<evidence type="ECO:0000256" key="3">
    <source>
        <dbReference type="ARBA" id="ARBA00019824"/>
    </source>
</evidence>
<evidence type="ECO:0000259" key="9">
    <source>
        <dbReference type="Pfam" id="PF16575"/>
    </source>
</evidence>
<feature type="domain" description="Clp1 P-loop" evidence="9">
    <location>
        <begin position="260"/>
        <end position="447"/>
    </location>
</feature>
<dbReference type="InterPro" id="IPR032319">
    <property type="entry name" value="CLP1_P"/>
</dbReference>
<feature type="compositionally biased region" description="Basic and acidic residues" evidence="8">
    <location>
        <begin position="22"/>
        <end position="36"/>
    </location>
</feature>
<dbReference type="InterPro" id="IPR027417">
    <property type="entry name" value="P-loop_NTPase"/>
</dbReference>
<dbReference type="PANTHER" id="PTHR12755">
    <property type="entry name" value="CLEAVAGE/POLYADENYLATION FACTOR IA SUBUNIT CLP1P"/>
    <property type="match status" value="1"/>
</dbReference>